<protein>
    <recommendedName>
        <fullName evidence="2">Gamma carbonic anhydrase family protein</fullName>
    </recommendedName>
</protein>
<name>X1V8P0_9ZZZZ</name>
<gene>
    <name evidence="1" type="ORF">S12H4_47713</name>
</gene>
<sequence length="115" mass="12154">PTVVEEDVTIGHGAVLHSCTIKRGAVIGIGAIVLDDSVVGEQAMVAAGSVVTTGTWVPPRHLVSGVPARVKKELAGDSLWWVEQSPDDYARLTESYLRQGLGRVDNHEGDQGIPS</sequence>
<dbReference type="InterPro" id="IPR050484">
    <property type="entry name" value="Transf_Hexapept/Carb_Anhydrase"/>
</dbReference>
<accession>X1V8P0</accession>
<organism evidence="1">
    <name type="scientific">marine sediment metagenome</name>
    <dbReference type="NCBI Taxonomy" id="412755"/>
    <lineage>
        <taxon>unclassified sequences</taxon>
        <taxon>metagenomes</taxon>
        <taxon>ecological metagenomes</taxon>
    </lineage>
</organism>
<dbReference type="PANTHER" id="PTHR13061:SF29">
    <property type="entry name" value="GAMMA CARBONIC ANHYDRASE-LIKE 1, MITOCHONDRIAL-RELATED"/>
    <property type="match status" value="1"/>
</dbReference>
<dbReference type="InterPro" id="IPR011004">
    <property type="entry name" value="Trimer_LpxA-like_sf"/>
</dbReference>
<reference evidence="1" key="1">
    <citation type="journal article" date="2014" name="Front. Microbiol.">
        <title>High frequency of phylogenetically diverse reductive dehalogenase-homologous genes in deep subseafloor sedimentary metagenomes.</title>
        <authorList>
            <person name="Kawai M."/>
            <person name="Futagami T."/>
            <person name="Toyoda A."/>
            <person name="Takaki Y."/>
            <person name="Nishi S."/>
            <person name="Hori S."/>
            <person name="Arai W."/>
            <person name="Tsubouchi T."/>
            <person name="Morono Y."/>
            <person name="Uchiyama I."/>
            <person name="Ito T."/>
            <person name="Fujiyama A."/>
            <person name="Inagaki F."/>
            <person name="Takami H."/>
        </authorList>
    </citation>
    <scope>NUCLEOTIDE SEQUENCE</scope>
    <source>
        <strain evidence="1">Expedition CK06-06</strain>
    </source>
</reference>
<dbReference type="Gene3D" id="2.160.10.10">
    <property type="entry name" value="Hexapeptide repeat proteins"/>
    <property type="match status" value="1"/>
</dbReference>
<dbReference type="AlphaFoldDB" id="X1V8P0"/>
<proteinExistence type="predicted"/>
<feature type="non-terminal residue" evidence="1">
    <location>
        <position position="1"/>
    </location>
</feature>
<comment type="caution">
    <text evidence="1">The sequence shown here is derived from an EMBL/GenBank/DDBJ whole genome shotgun (WGS) entry which is preliminary data.</text>
</comment>
<dbReference type="PANTHER" id="PTHR13061">
    <property type="entry name" value="DYNACTIN SUBUNIT P25"/>
    <property type="match status" value="1"/>
</dbReference>
<evidence type="ECO:0000313" key="1">
    <source>
        <dbReference type="EMBL" id="GAJ12752.1"/>
    </source>
</evidence>
<dbReference type="EMBL" id="BARW01029741">
    <property type="protein sequence ID" value="GAJ12752.1"/>
    <property type="molecule type" value="Genomic_DNA"/>
</dbReference>
<dbReference type="SUPFAM" id="SSF51161">
    <property type="entry name" value="Trimeric LpxA-like enzymes"/>
    <property type="match status" value="1"/>
</dbReference>
<evidence type="ECO:0008006" key="2">
    <source>
        <dbReference type="Google" id="ProtNLM"/>
    </source>
</evidence>